<sequence>MADKYAVRNLRLCTKDCLCLYVCPTGATDTENSIIDVKKCVGCGACADACPSGAISMVPKVYPPQQRKDP</sequence>
<dbReference type="GO" id="GO:0046872">
    <property type="term" value="F:metal ion binding"/>
    <property type="evidence" value="ECO:0007669"/>
    <property type="project" value="UniProtKB-KW"/>
</dbReference>
<dbReference type="Proteomes" id="UP000727857">
    <property type="component" value="Unassembled WGS sequence"/>
</dbReference>
<evidence type="ECO:0000256" key="2">
    <source>
        <dbReference type="ARBA" id="ARBA00023004"/>
    </source>
</evidence>
<protein>
    <submittedName>
        <fullName evidence="5">4Fe-4S binding protein</fullName>
    </submittedName>
</protein>
<keyword evidence="3" id="KW-0411">Iron-sulfur</keyword>
<keyword evidence="2" id="KW-0408">Iron</keyword>
<keyword evidence="1" id="KW-0479">Metal-binding</keyword>
<dbReference type="Pfam" id="PF12798">
    <property type="entry name" value="Fer4_3"/>
    <property type="match status" value="1"/>
</dbReference>
<feature type="non-terminal residue" evidence="5">
    <location>
        <position position="70"/>
    </location>
</feature>
<evidence type="ECO:0000313" key="5">
    <source>
        <dbReference type="EMBL" id="MBO8423676.1"/>
    </source>
</evidence>
<comment type="caution">
    <text evidence="5">The sequence shown here is derived from an EMBL/GenBank/DDBJ whole genome shotgun (WGS) entry which is preliminary data.</text>
</comment>
<feature type="domain" description="4Fe-4S ferredoxin-type" evidence="4">
    <location>
        <begin position="31"/>
        <end position="60"/>
    </location>
</feature>
<dbReference type="AlphaFoldDB" id="A0A940DFG8"/>
<reference evidence="5" key="2">
    <citation type="journal article" date="2021" name="PeerJ">
        <title>Extensive microbial diversity within the chicken gut microbiome revealed by metagenomics and culture.</title>
        <authorList>
            <person name="Gilroy R."/>
            <person name="Ravi A."/>
            <person name="Getino M."/>
            <person name="Pursley I."/>
            <person name="Horton D.L."/>
            <person name="Alikhan N.F."/>
            <person name="Baker D."/>
            <person name="Gharbi K."/>
            <person name="Hall N."/>
            <person name="Watson M."/>
            <person name="Adriaenssens E.M."/>
            <person name="Foster-Nyarko E."/>
            <person name="Jarju S."/>
            <person name="Secka A."/>
            <person name="Antonio M."/>
            <person name="Oren A."/>
            <person name="Chaudhuri R.R."/>
            <person name="La Ragione R."/>
            <person name="Hildebrand F."/>
            <person name="Pallen M.J."/>
        </authorList>
    </citation>
    <scope>NUCLEOTIDE SEQUENCE</scope>
    <source>
        <strain evidence="5">517</strain>
    </source>
</reference>
<dbReference type="Gene3D" id="3.30.70.20">
    <property type="match status" value="1"/>
</dbReference>
<dbReference type="GO" id="GO:0051536">
    <property type="term" value="F:iron-sulfur cluster binding"/>
    <property type="evidence" value="ECO:0007669"/>
    <property type="project" value="UniProtKB-KW"/>
</dbReference>
<evidence type="ECO:0000313" key="6">
    <source>
        <dbReference type="Proteomes" id="UP000727857"/>
    </source>
</evidence>
<dbReference type="InterPro" id="IPR017900">
    <property type="entry name" value="4Fe4S_Fe_S_CS"/>
</dbReference>
<dbReference type="SUPFAM" id="SSF54862">
    <property type="entry name" value="4Fe-4S ferredoxins"/>
    <property type="match status" value="1"/>
</dbReference>
<evidence type="ECO:0000259" key="4">
    <source>
        <dbReference type="PROSITE" id="PS51379"/>
    </source>
</evidence>
<organism evidence="5 6">
    <name type="scientific">Candidatus Stercoripulliclostridium pullicola</name>
    <dbReference type="NCBI Taxonomy" id="2840953"/>
    <lineage>
        <taxon>Bacteria</taxon>
        <taxon>Bacillati</taxon>
        <taxon>Bacillota</taxon>
        <taxon>Clostridia</taxon>
        <taxon>Eubacteriales</taxon>
        <taxon>Candidatus Stercoripulliclostridium</taxon>
    </lineage>
</organism>
<dbReference type="EMBL" id="JADINF010000036">
    <property type="protein sequence ID" value="MBO8423676.1"/>
    <property type="molecule type" value="Genomic_DNA"/>
</dbReference>
<dbReference type="InterPro" id="IPR017896">
    <property type="entry name" value="4Fe4S_Fe-S-bd"/>
</dbReference>
<gene>
    <name evidence="5" type="ORF">IAB16_01445</name>
</gene>
<accession>A0A940DFG8</accession>
<dbReference type="Pfam" id="PF00037">
    <property type="entry name" value="Fer4"/>
    <property type="match status" value="1"/>
</dbReference>
<proteinExistence type="predicted"/>
<reference evidence="5" key="1">
    <citation type="submission" date="2020-10" db="EMBL/GenBank/DDBJ databases">
        <authorList>
            <person name="Gilroy R."/>
        </authorList>
    </citation>
    <scope>NUCLEOTIDE SEQUENCE</scope>
    <source>
        <strain evidence="5">517</strain>
    </source>
</reference>
<dbReference type="PROSITE" id="PS00198">
    <property type="entry name" value="4FE4S_FER_1"/>
    <property type="match status" value="1"/>
</dbReference>
<dbReference type="PROSITE" id="PS51379">
    <property type="entry name" value="4FE4S_FER_2"/>
    <property type="match status" value="1"/>
</dbReference>
<evidence type="ECO:0000256" key="1">
    <source>
        <dbReference type="ARBA" id="ARBA00022723"/>
    </source>
</evidence>
<name>A0A940DFG8_9FIRM</name>
<evidence type="ECO:0000256" key="3">
    <source>
        <dbReference type="ARBA" id="ARBA00023014"/>
    </source>
</evidence>